<gene>
    <name evidence="3" type="ORF">JDV75_07830</name>
</gene>
<dbReference type="RefSeq" id="WP_198738717.1">
    <property type="nucleotide sequence ID" value="NZ_JAEIOS010000013.1"/>
</dbReference>
<feature type="coiled-coil region" evidence="2">
    <location>
        <begin position="123"/>
        <end position="164"/>
    </location>
</feature>
<evidence type="ECO:0000313" key="3">
    <source>
        <dbReference type="EMBL" id="MBI8989671.1"/>
    </source>
</evidence>
<evidence type="ECO:0000256" key="1">
    <source>
        <dbReference type="ARBA" id="ARBA00043985"/>
    </source>
</evidence>
<feature type="coiled-coil region" evidence="2">
    <location>
        <begin position="55"/>
        <end position="89"/>
    </location>
</feature>
<proteinExistence type="inferred from homology"/>
<sequence length="254" mass="27605">MANTFAKGWKYLMASLDKKIDDNADPKVQIQQAAAAAKEQHADIARQAASVIGTRSQLEMKLNRLLADKNDLEDQARNSLRSADAATEAGDTARAAELMTTAEVLSTRLVAVENQIDETSALHARAVKAAEQAEAQVRESEARLREQLGQIQELRAQVDQAAMRETVNDATGSMDGIGESDSSVPTLDAVRAKIERRYAEALGSQELLESAVAERMTEIRDSGIDMKASARLEQIRAEMKKPEITGGPENSADR</sequence>
<name>A0A934I5Z7_9CORY</name>
<evidence type="ECO:0000256" key="2">
    <source>
        <dbReference type="SAM" id="Coils"/>
    </source>
</evidence>
<protein>
    <submittedName>
        <fullName evidence="3">PspA/IM30 family protein</fullName>
    </submittedName>
</protein>
<comment type="caution">
    <text evidence="3">The sequence shown here is derived from an EMBL/GenBank/DDBJ whole genome shotgun (WGS) entry which is preliminary data.</text>
</comment>
<keyword evidence="4" id="KW-1185">Reference proteome</keyword>
<dbReference type="EMBL" id="JAEIOS010000013">
    <property type="protein sequence ID" value="MBI8989671.1"/>
    <property type="molecule type" value="Genomic_DNA"/>
</dbReference>
<organism evidence="3 4">
    <name type="scientific">Corynebacterium meridianum</name>
    <dbReference type="NCBI Taxonomy" id="2765363"/>
    <lineage>
        <taxon>Bacteria</taxon>
        <taxon>Bacillati</taxon>
        <taxon>Actinomycetota</taxon>
        <taxon>Actinomycetes</taxon>
        <taxon>Mycobacteriales</taxon>
        <taxon>Corynebacteriaceae</taxon>
        <taxon>Corynebacterium</taxon>
    </lineage>
</organism>
<keyword evidence="2" id="KW-0175">Coiled coil</keyword>
<evidence type="ECO:0000313" key="4">
    <source>
        <dbReference type="Proteomes" id="UP000645966"/>
    </source>
</evidence>
<accession>A0A934I5Z7</accession>
<dbReference type="InterPro" id="IPR007157">
    <property type="entry name" value="PspA_VIPP1"/>
</dbReference>
<dbReference type="Proteomes" id="UP000645966">
    <property type="component" value="Unassembled WGS sequence"/>
</dbReference>
<reference evidence="3" key="1">
    <citation type="submission" date="2020-12" db="EMBL/GenBank/DDBJ databases">
        <title>Genome public.</title>
        <authorList>
            <person name="Sun Q."/>
        </authorList>
    </citation>
    <scope>NUCLEOTIDE SEQUENCE</scope>
    <source>
        <strain evidence="3">CCM 8863</strain>
    </source>
</reference>
<dbReference type="AlphaFoldDB" id="A0A934I5Z7"/>
<comment type="similarity">
    <text evidence="1">Belongs to the PspA/Vipp/IM30 family.</text>
</comment>
<dbReference type="Pfam" id="PF04012">
    <property type="entry name" value="PspA_IM30"/>
    <property type="match status" value="1"/>
</dbReference>